<keyword evidence="3" id="KW-0560">Oxidoreductase</keyword>
<dbReference type="PANTHER" id="PTHR30011:SF30">
    <property type="entry name" value="XENOBIOTIC COMPOUND MONOOXYGENASE, DSZA FAMILY (AFU_ORTHOLOGUE AFUA_6G01920)"/>
    <property type="match status" value="1"/>
</dbReference>
<sequence>MANDQPQTAQRRIFINAFDMFATSHLSFGQWRRPEDRGKNKGHDLTYWTDLAKLLERGGVTSLFLADGYGVADTYGGSADVAIRTATQFPKGDPSVPISAMAAVTKNLGFAITTSTSFENPFVIAKRFSTLDHLTSGRIGWNIVTSFQTAAAKAMGFELVEHDQRYKNADEYLEILYKIWEGSWADDALKEDAVSGVYADPSRIRTIHHHGEKYRTDSVHIVDPSPQRTPLLFQAGTSDAGIAFAAKHAEGVFVSAPSPHILAPRVAAIRAQAEKNGRDPRSIKVFASITPIVGTTEAEAQAKYKRALEYADELAGLVFFSNGSGIDLSRLDLDKVLTPEDVTSHGRVHSHLDQIKYQGDDIPPWTPRNVGKSVSLGANGPTPVGTPAQIADYLESWVDVADIDGFNYGYVVSPGSFEDLVDLVIPELRRRGRYPLEPETGTLRERIYGPGHAKLPDDHVGSTWKYERYPEEDKT</sequence>
<dbReference type="AlphaFoldDB" id="A0A168ACT7"/>
<dbReference type="InterPro" id="IPR036661">
    <property type="entry name" value="Luciferase-like_sf"/>
</dbReference>
<evidence type="ECO:0000313" key="3">
    <source>
        <dbReference type="EMBL" id="OAA68575.1"/>
    </source>
</evidence>
<dbReference type="GO" id="GO:0016705">
    <property type="term" value="F:oxidoreductase activity, acting on paired donors, with incorporation or reduction of molecular oxygen"/>
    <property type="evidence" value="ECO:0007669"/>
    <property type="project" value="InterPro"/>
</dbReference>
<feature type="domain" description="Luciferase-like" evidence="2">
    <location>
        <begin position="38"/>
        <end position="399"/>
    </location>
</feature>
<dbReference type="PIRSF" id="PIRSF000337">
    <property type="entry name" value="NTA_MOA"/>
    <property type="match status" value="1"/>
</dbReference>
<dbReference type="GO" id="GO:0004497">
    <property type="term" value="F:monooxygenase activity"/>
    <property type="evidence" value="ECO:0007669"/>
    <property type="project" value="UniProtKB-KW"/>
</dbReference>
<comment type="similarity">
    <text evidence="1">Belongs to the NtaA/SnaA/DszA monooxygenase family.</text>
</comment>
<evidence type="ECO:0000259" key="2">
    <source>
        <dbReference type="Pfam" id="PF00296"/>
    </source>
</evidence>
<name>A0A168ACT7_9HYPO</name>
<keyword evidence="3" id="KW-0503">Monooxygenase</keyword>
<gene>
    <name evidence="3" type="ORF">SPI_00770</name>
</gene>
<dbReference type="NCBIfam" id="TIGR03860">
    <property type="entry name" value="FMN_nitrolo"/>
    <property type="match status" value="1"/>
</dbReference>
<proteinExistence type="inferred from homology"/>
<dbReference type="SUPFAM" id="SSF51679">
    <property type="entry name" value="Bacterial luciferase-like"/>
    <property type="match status" value="1"/>
</dbReference>
<dbReference type="OrthoDB" id="8922241at2759"/>
<evidence type="ECO:0000256" key="1">
    <source>
        <dbReference type="ARBA" id="ARBA00033748"/>
    </source>
</evidence>
<dbReference type="InterPro" id="IPR051260">
    <property type="entry name" value="Diverse_substr_monoxygenases"/>
</dbReference>
<organism evidence="3 4">
    <name type="scientific">Niveomyces insectorum RCEF 264</name>
    <dbReference type="NCBI Taxonomy" id="1081102"/>
    <lineage>
        <taxon>Eukaryota</taxon>
        <taxon>Fungi</taxon>
        <taxon>Dikarya</taxon>
        <taxon>Ascomycota</taxon>
        <taxon>Pezizomycotina</taxon>
        <taxon>Sordariomycetes</taxon>
        <taxon>Hypocreomycetidae</taxon>
        <taxon>Hypocreales</taxon>
        <taxon>Cordycipitaceae</taxon>
        <taxon>Niveomyces</taxon>
    </lineage>
</organism>
<accession>A0A168ACT7</accession>
<evidence type="ECO:0000313" key="4">
    <source>
        <dbReference type="Proteomes" id="UP000076874"/>
    </source>
</evidence>
<dbReference type="Pfam" id="PF00296">
    <property type="entry name" value="Bac_luciferase"/>
    <property type="match status" value="1"/>
</dbReference>
<comment type="caution">
    <text evidence="3">The sequence shown here is derived from an EMBL/GenBank/DDBJ whole genome shotgun (WGS) entry which is preliminary data.</text>
</comment>
<dbReference type="InterPro" id="IPR011251">
    <property type="entry name" value="Luciferase-like_dom"/>
</dbReference>
<protein>
    <submittedName>
        <fullName evidence="3">Nitrilotriacetate monooxygenase component A/pristinamycin IIA synthase subunit A</fullName>
    </submittedName>
</protein>
<dbReference type="PANTHER" id="PTHR30011">
    <property type="entry name" value="ALKANESULFONATE MONOOXYGENASE-RELATED"/>
    <property type="match status" value="1"/>
</dbReference>
<dbReference type="STRING" id="1081102.A0A168ACT7"/>
<dbReference type="InterPro" id="IPR016215">
    <property type="entry name" value="NTA_MOA"/>
</dbReference>
<keyword evidence="4" id="KW-1185">Reference proteome</keyword>
<reference evidence="3 4" key="1">
    <citation type="journal article" date="2016" name="Genome Biol. Evol.">
        <title>Divergent and convergent evolution of fungal pathogenicity.</title>
        <authorList>
            <person name="Shang Y."/>
            <person name="Xiao G."/>
            <person name="Zheng P."/>
            <person name="Cen K."/>
            <person name="Zhan S."/>
            <person name="Wang C."/>
        </authorList>
    </citation>
    <scope>NUCLEOTIDE SEQUENCE [LARGE SCALE GENOMIC DNA]</scope>
    <source>
        <strain evidence="3 4">RCEF 264</strain>
    </source>
</reference>
<dbReference type="Gene3D" id="3.20.20.30">
    <property type="entry name" value="Luciferase-like domain"/>
    <property type="match status" value="1"/>
</dbReference>
<dbReference type="EMBL" id="AZHD01000001">
    <property type="protein sequence ID" value="OAA68575.1"/>
    <property type="molecule type" value="Genomic_DNA"/>
</dbReference>
<dbReference type="Proteomes" id="UP000076874">
    <property type="component" value="Unassembled WGS sequence"/>
</dbReference>